<feature type="domain" description="Cyclic nucleotide-binding" evidence="3">
    <location>
        <begin position="1750"/>
        <end position="1797"/>
    </location>
</feature>
<dbReference type="GO" id="GO:0005829">
    <property type="term" value="C:cytosol"/>
    <property type="evidence" value="ECO:0007669"/>
    <property type="project" value="TreeGrafter"/>
</dbReference>
<dbReference type="Pfam" id="PF00027">
    <property type="entry name" value="cNMP_binding"/>
    <property type="match status" value="1"/>
</dbReference>
<sequence length="1903" mass="208636">MSLTGKCACVEKLSQLHATVLSDLHPCKEQVYEARVSQLQSTIDTLQLRNADLCTQLADIRSRIAADPFLSSKFQCVTEKSSEEPSRIYGVNLDPTSSPADVYRQLCVLADRNRDLESRLFTEQAISMSWKHKINSLEQRLKEQLDDLVYITRDVTCMKDVDCAGKRSDRREALTKEALELLKLARLRIDGDRTRMEMYANRIADLERELLEHRLKASDAASQLDHSSAAAAISQRQADITGGRPASTYPLRHAAQPDSCVAFGTSALMRELEMSKGSLRHGVWNNVDGGCNVELSQSELLSHSASASQEDDRRKLIRLYSDILTLIRKNNVQAIPPVTQMRSMLRTGSQVDRNSESGTGETPINNFPIPPHKVDEDRIDKAVAKNHDYHITPGDLACMPSVSVVKREDDASRTVRAQPSAASNTDESAFSLEERLISTSKTLPRNESENSDPADDSRQGDTLLLSSESATETQSARFTDVNTQMDDSPSSDDTVMLSSSSMDNGSPVSSDTCDGSHHDGSAPDDVSMAIGVTNCESNQSVKIPDDISEDLASSSARLGSSDTSISNPRADGEVKSSHLGSRLSSVEHVADKFDHPSPAVEVTSKICTMTPEPVNGTASVSGTPRSSSASSLHDNTKPAESGVLAGSDSPLESRFSDSPSSLGKGSPDVSSQILRGHESKSVEFNGIDIPLSELPSYEFGTACENSMEDQTMRRGDTLSVNGLKSFVSAQKREMLDALLLLLQGVPVLNELSEERLRGLLPYFKLQSYSPRAAIILAGEQPRCFYILASGMVSAYSYESFDKPNRLLRRYLNADYFGELSLINNRTCTSYIIAEGHVTVHAMEGQDFVEQLSDLFPKFMERAMAEYDKSNWRSTVSPSPRVNRKAVEDLPDITTFISNVPIISTASHMDSFISSFAYRKFGAKEVIATSLTSLPYLYVVYRGSVAVQLRESESAEVSEFAVLDPMSFIGGVCFVDPHVQWLSSASLVATSETILLFVEADTLEMQPENWKTHVRTYQEQFFVDKMVERKLLQGVEKLSAPPKEITHSGSLSDALISSDSGGFSDGLNENSSITSDRSPQSLHAMGDMSPGQASSSAVSTVKEEDECSDLMDSVLPSPKSSVTSDDLSSVSSQMLEDTSAVVRTGSYKLLNIQRSPVNDVKSGVTPGTTTALIKGVEKKASNFTAYTPPTGHETSISSPVKDISRDIDKNPIAEDDCRSLISESDQFRESDRSESLASDCMVSDRNVDNKLNTEDNTDERDVDANATPRSFARKMKRAPTGIFKNDRKTAQQTLNKAPRGTVGSTTELPATYRSSVGDTELRDSSIDSMIDETDGLSDDTSFDSDLSDLPSSSFSDCSSVTPKNYDENTVNASKDLLIATLKCKCTSLGAAFTFMDANNCGVVFRQRFYDAIEELGIASIESSELPYLFDLLRENDREVMTVASLYRNSGERVSTAQEFCTRLKHVHGSSRVAFEKHFGPLKMSSTCAEADFLILAMNVGVEEDDARKIFKTLDICGNSYVTILTMLKLMRGDWTLDVALEKEQAAVSSYNQIVGYWQNDDYESFRKEFSNPYICVFDILEYGVDVSQVDCGWEEVTSLAIDSSTKSHYVDTLIIPTLETHSYFRQLSPIQIRFVASLFVESRSKTGTVIFSQGDDDFPLYIVLSGQVHSTYITYLYTESTSTDVIVGSLLEFDCFISGQQSPCTYKVGSIGPAVLASIAKAMFREAVQPIIDVRSKRVPVISTFLSKVPCLEGLDPEVIDRIACASVVRKRKNHETIIREGDSTEWMYIIFDGSVDIKVSSAANQIADSVTSTGLLGAEEVAFSLPSYVSTAIANSSTVLLIGWLASSFATAFGDAAERIREASREASLVRSNSLKTPDQQSQRLLSKSTKTVSFSINRTKNA</sequence>
<dbReference type="CDD" id="cd00038">
    <property type="entry name" value="CAP_ED"/>
    <property type="match status" value="3"/>
</dbReference>
<evidence type="ECO:0000256" key="1">
    <source>
        <dbReference type="SAM" id="Coils"/>
    </source>
</evidence>
<feature type="region of interest" description="Disordered" evidence="2">
    <location>
        <begin position="350"/>
        <end position="374"/>
    </location>
</feature>
<dbReference type="InterPro" id="IPR050503">
    <property type="entry name" value="cAMP-dep_PK_reg_su-like"/>
</dbReference>
<dbReference type="RefSeq" id="XP_012766351.1">
    <property type="nucleotide sequence ID" value="XM_012910897.1"/>
</dbReference>
<feature type="compositionally biased region" description="Polar residues" evidence="2">
    <location>
        <begin position="415"/>
        <end position="428"/>
    </location>
</feature>
<dbReference type="Proteomes" id="UP000033188">
    <property type="component" value="Chromosome 1"/>
</dbReference>
<proteinExistence type="predicted"/>
<feature type="compositionally biased region" description="Polar residues" evidence="2">
    <location>
        <begin position="656"/>
        <end position="672"/>
    </location>
</feature>
<dbReference type="VEuPathDB" id="PiroplasmaDB:BBBOND_0104740"/>
<feature type="region of interest" description="Disordered" evidence="2">
    <location>
        <begin position="1183"/>
        <end position="1203"/>
    </location>
</feature>
<feature type="compositionally biased region" description="Polar residues" evidence="2">
    <location>
        <begin position="1301"/>
        <end position="1316"/>
    </location>
</feature>
<feature type="compositionally biased region" description="Polar residues" evidence="2">
    <location>
        <begin position="350"/>
        <end position="365"/>
    </location>
</feature>
<dbReference type="STRING" id="5866.A0A061D8U3"/>
<reference evidence="5" key="1">
    <citation type="journal article" date="2014" name="Nucleic Acids Res.">
        <title>The evolutionary dynamics of variant antigen genes in Babesia reveal a history of genomic innovation underlying host-parasite interaction.</title>
        <authorList>
            <person name="Jackson A.P."/>
            <person name="Otto T.D."/>
            <person name="Darby A."/>
            <person name="Ramaprasad A."/>
            <person name="Xia D."/>
            <person name="Echaide I.E."/>
            <person name="Farber M."/>
            <person name="Gahlot S."/>
            <person name="Gamble J."/>
            <person name="Gupta D."/>
            <person name="Gupta Y."/>
            <person name="Jackson L."/>
            <person name="Malandrin L."/>
            <person name="Malas T.B."/>
            <person name="Moussa E."/>
            <person name="Nair M."/>
            <person name="Reid A.J."/>
            <person name="Sanders M."/>
            <person name="Sharma J."/>
            <person name="Tracey A."/>
            <person name="Quail M.A."/>
            <person name="Weir W."/>
            <person name="Wastling J.M."/>
            <person name="Hall N."/>
            <person name="Willadsen P."/>
            <person name="Lingelbach K."/>
            <person name="Shiels B."/>
            <person name="Tait A."/>
            <person name="Berriman M."/>
            <person name="Allred D.R."/>
            <person name="Pain A."/>
        </authorList>
    </citation>
    <scope>NUCLEOTIDE SEQUENCE [LARGE SCALE GENOMIC DNA]</scope>
    <source>
        <strain evidence="5">Bond</strain>
    </source>
</reference>
<keyword evidence="1" id="KW-0175">Coiled coil</keyword>
<dbReference type="InterPro" id="IPR000595">
    <property type="entry name" value="cNMP-bd_dom"/>
</dbReference>
<feature type="region of interest" description="Disordered" evidence="2">
    <location>
        <begin position="553"/>
        <end position="581"/>
    </location>
</feature>
<dbReference type="PANTHER" id="PTHR11635">
    <property type="entry name" value="CAMP-DEPENDENT PROTEIN KINASE REGULATORY CHAIN"/>
    <property type="match status" value="1"/>
</dbReference>
<dbReference type="PANTHER" id="PTHR11635:SF152">
    <property type="entry name" value="CAMP-DEPENDENT PROTEIN KINASE TYPE I REGULATORY SUBUNIT-RELATED"/>
    <property type="match status" value="1"/>
</dbReference>
<feature type="compositionally biased region" description="Basic and acidic residues" evidence="2">
    <location>
        <begin position="1224"/>
        <end position="1233"/>
    </location>
</feature>
<feature type="compositionally biased region" description="Polar residues" evidence="2">
    <location>
        <begin position="616"/>
        <end position="633"/>
    </location>
</feature>
<feature type="region of interest" description="Disordered" evidence="2">
    <location>
        <begin position="608"/>
        <end position="672"/>
    </location>
</feature>
<feature type="compositionally biased region" description="Polar residues" evidence="2">
    <location>
        <begin position="504"/>
        <end position="513"/>
    </location>
</feature>
<feature type="region of interest" description="Disordered" evidence="2">
    <location>
        <begin position="1220"/>
        <end position="1318"/>
    </location>
</feature>
<dbReference type="GeneID" id="24562706"/>
<feature type="compositionally biased region" description="Polar residues" evidence="2">
    <location>
        <begin position="1065"/>
        <end position="1080"/>
    </location>
</feature>
<accession>A0A061D8U3</accession>
<dbReference type="InterPro" id="IPR018490">
    <property type="entry name" value="cNMP-bd_dom_sf"/>
</dbReference>
<evidence type="ECO:0000259" key="3">
    <source>
        <dbReference type="PROSITE" id="PS50042"/>
    </source>
</evidence>
<evidence type="ECO:0000313" key="4">
    <source>
        <dbReference type="EMBL" id="CDR94165.1"/>
    </source>
</evidence>
<name>A0A061D8U3_BABBI</name>
<dbReference type="GO" id="GO:0005952">
    <property type="term" value="C:cAMP-dependent protein kinase complex"/>
    <property type="evidence" value="ECO:0007669"/>
    <property type="project" value="InterPro"/>
</dbReference>
<feature type="domain" description="Cyclic nucleotide-binding" evidence="3">
    <location>
        <begin position="1622"/>
        <end position="1736"/>
    </location>
</feature>
<feature type="compositionally biased region" description="Polar residues" evidence="2">
    <location>
        <begin position="1183"/>
        <end position="1197"/>
    </location>
</feature>
<feature type="region of interest" description="Disordered" evidence="2">
    <location>
        <begin position="1065"/>
        <end position="1126"/>
    </location>
</feature>
<protein>
    <submittedName>
        <fullName evidence="4">Cyclic nucleotide-binding domain containing protein, putative</fullName>
    </submittedName>
</protein>
<organism evidence="4 5">
    <name type="scientific">Babesia bigemina</name>
    <dbReference type="NCBI Taxonomy" id="5866"/>
    <lineage>
        <taxon>Eukaryota</taxon>
        <taxon>Sar</taxon>
        <taxon>Alveolata</taxon>
        <taxon>Apicomplexa</taxon>
        <taxon>Aconoidasida</taxon>
        <taxon>Piroplasmida</taxon>
        <taxon>Babesiidae</taxon>
        <taxon>Babesia</taxon>
    </lineage>
</organism>
<dbReference type="Gene3D" id="2.60.120.10">
    <property type="entry name" value="Jelly Rolls"/>
    <property type="match status" value="4"/>
</dbReference>
<evidence type="ECO:0000313" key="5">
    <source>
        <dbReference type="Proteomes" id="UP000033188"/>
    </source>
</evidence>
<dbReference type="SUPFAM" id="SSF51206">
    <property type="entry name" value="cAMP-binding domain-like"/>
    <property type="match status" value="4"/>
</dbReference>
<feature type="coiled-coil region" evidence="1">
    <location>
        <begin position="189"/>
        <end position="223"/>
    </location>
</feature>
<evidence type="ECO:0000256" key="2">
    <source>
        <dbReference type="SAM" id="MobiDB-lite"/>
    </source>
</evidence>
<dbReference type="EMBL" id="LK391707">
    <property type="protein sequence ID" value="CDR94165.1"/>
    <property type="molecule type" value="Genomic_DNA"/>
</dbReference>
<feature type="compositionally biased region" description="Polar residues" evidence="2">
    <location>
        <begin position="553"/>
        <end position="567"/>
    </location>
</feature>
<keyword evidence="5" id="KW-1185">Reference proteome</keyword>
<dbReference type="PROSITE" id="PS50042">
    <property type="entry name" value="CNMP_BINDING_3"/>
    <property type="match status" value="3"/>
</dbReference>
<gene>
    <name evidence="4" type="ORF">BBBOND_0104740</name>
</gene>
<feature type="region of interest" description="Disordered" evidence="2">
    <location>
        <begin position="409"/>
        <end position="527"/>
    </location>
</feature>
<dbReference type="InterPro" id="IPR014710">
    <property type="entry name" value="RmlC-like_jellyroll"/>
</dbReference>
<dbReference type="OrthoDB" id="417078at2759"/>
<feature type="compositionally biased region" description="Polar residues" evidence="2">
    <location>
        <begin position="464"/>
        <end position="487"/>
    </location>
</feature>
<dbReference type="OMA" id="CKEQVYE"/>
<dbReference type="KEGG" id="bbig:BBBOND_0104740"/>
<feature type="compositionally biased region" description="Low complexity" evidence="2">
    <location>
        <begin position="491"/>
        <end position="503"/>
    </location>
</feature>
<dbReference type="SMART" id="SM00100">
    <property type="entry name" value="cNMP"/>
    <property type="match status" value="2"/>
</dbReference>
<feature type="compositionally biased region" description="Low complexity" evidence="2">
    <location>
        <begin position="1116"/>
        <end position="1126"/>
    </location>
</feature>
<feature type="domain" description="Cyclic nucleotide-binding" evidence="3">
    <location>
        <begin position="747"/>
        <end position="847"/>
    </location>
</feature>